<dbReference type="AlphaFoldDB" id="A0A0B3S624"/>
<sequence>MTGQSGTVVARDLGAFLGVWQVSRQIRQDDGAWGRFEGTARWQADGTGAIYCERGQVWLGGQGPFVAERSYRWDADLTVYFEDGRLFHQVPAQGGAVAHWCPPDQYDGHYDFSDWPRWSLRWRVSGPRKAYQSLTRYTPPGGSGS</sequence>
<protein>
    <recommendedName>
        <fullName evidence="1">DUF6314 domain-containing protein</fullName>
    </recommendedName>
</protein>
<dbReference type="Proteomes" id="UP000030960">
    <property type="component" value="Unassembled WGS sequence"/>
</dbReference>
<evidence type="ECO:0000313" key="2">
    <source>
        <dbReference type="EMBL" id="KHQ52131.1"/>
    </source>
</evidence>
<gene>
    <name evidence="2" type="ORF">OA50_03146</name>
</gene>
<reference evidence="2 3" key="1">
    <citation type="submission" date="2014-10" db="EMBL/GenBank/DDBJ databases">
        <title>Genome sequence of Ponticoccus sp. strain UMTAT08 isolated from clonal culture of toxic dinoflagellate Alexandrium tamiyavanichii.</title>
        <authorList>
            <person name="Gan H.Y."/>
            <person name="Muhd D.-D."/>
            <person name="Mohd Noor M.E."/>
            <person name="Yeong Y.S."/>
            <person name="Usup G."/>
        </authorList>
    </citation>
    <scope>NUCLEOTIDE SEQUENCE [LARGE SCALE GENOMIC DNA]</scope>
    <source>
        <strain evidence="2 3">UMTAT08</strain>
    </source>
</reference>
<comment type="caution">
    <text evidence="2">The sequence shown here is derived from an EMBL/GenBank/DDBJ whole genome shotgun (WGS) entry which is preliminary data.</text>
</comment>
<name>A0A0B3S624_9RHOB</name>
<dbReference type="OrthoDB" id="7351979at2"/>
<dbReference type="STRING" id="561184.SAMN05216376_10287"/>
<accession>A0A0B3S624</accession>
<evidence type="ECO:0000259" key="1">
    <source>
        <dbReference type="Pfam" id="PF19834"/>
    </source>
</evidence>
<proteinExistence type="predicted"/>
<keyword evidence="3" id="KW-1185">Reference proteome</keyword>
<dbReference type="EMBL" id="JSUQ01000012">
    <property type="protein sequence ID" value="KHQ52131.1"/>
    <property type="molecule type" value="Genomic_DNA"/>
</dbReference>
<dbReference type="Pfam" id="PF19834">
    <property type="entry name" value="DUF6314"/>
    <property type="match status" value="1"/>
</dbReference>
<organism evidence="2 3">
    <name type="scientific">Mameliella alba</name>
    <dbReference type="NCBI Taxonomy" id="561184"/>
    <lineage>
        <taxon>Bacteria</taxon>
        <taxon>Pseudomonadati</taxon>
        <taxon>Pseudomonadota</taxon>
        <taxon>Alphaproteobacteria</taxon>
        <taxon>Rhodobacterales</taxon>
        <taxon>Roseobacteraceae</taxon>
        <taxon>Mameliella</taxon>
    </lineage>
</organism>
<dbReference type="InterPro" id="IPR045632">
    <property type="entry name" value="DUF6314"/>
</dbReference>
<dbReference type="RefSeq" id="WP_043143732.1">
    <property type="nucleotide sequence ID" value="NZ_JSUQ01000012.1"/>
</dbReference>
<evidence type="ECO:0000313" key="3">
    <source>
        <dbReference type="Proteomes" id="UP000030960"/>
    </source>
</evidence>
<feature type="domain" description="DUF6314" evidence="1">
    <location>
        <begin position="16"/>
        <end position="138"/>
    </location>
</feature>